<feature type="domain" description="PRTase-CE" evidence="1">
    <location>
        <begin position="56"/>
        <end position="361"/>
    </location>
</feature>
<evidence type="ECO:0000313" key="3">
    <source>
        <dbReference type="Proteomes" id="UP001198862"/>
    </source>
</evidence>
<accession>A0ABS8L3X4</accession>
<dbReference type="Proteomes" id="UP001198862">
    <property type="component" value="Unassembled WGS sequence"/>
</dbReference>
<reference evidence="2 3" key="1">
    <citation type="submission" date="2021-11" db="EMBL/GenBank/DDBJ databases">
        <authorList>
            <person name="Lee D.-H."/>
            <person name="Kim S.-B."/>
        </authorList>
    </citation>
    <scope>NUCLEOTIDE SEQUENCE [LARGE SCALE GENOMIC DNA]</scope>
    <source>
        <strain evidence="2 3">KCTC 52223</strain>
    </source>
</reference>
<name>A0ABS8L3X4_9HYPH</name>
<comment type="caution">
    <text evidence="2">The sequence shown here is derived from an EMBL/GenBank/DDBJ whole genome shotgun (WGS) entry which is preliminary data.</text>
</comment>
<dbReference type="EMBL" id="JAJISD010000015">
    <property type="protein sequence ID" value="MCC8432558.1"/>
    <property type="molecule type" value="Genomic_DNA"/>
</dbReference>
<protein>
    <recommendedName>
        <fullName evidence="1">PRTase-CE domain-containing protein</fullName>
    </recommendedName>
</protein>
<dbReference type="Pfam" id="PF24390">
    <property type="entry name" value="PRTase-CE"/>
    <property type="match status" value="1"/>
</dbReference>
<evidence type="ECO:0000313" key="2">
    <source>
        <dbReference type="EMBL" id="MCC8432558.1"/>
    </source>
</evidence>
<gene>
    <name evidence="2" type="ORF">LJ725_26610</name>
</gene>
<organism evidence="2 3">
    <name type="scientific">Reyranella aquatilis</name>
    <dbReference type="NCBI Taxonomy" id="2035356"/>
    <lineage>
        <taxon>Bacteria</taxon>
        <taxon>Pseudomonadati</taxon>
        <taxon>Pseudomonadota</taxon>
        <taxon>Alphaproteobacteria</taxon>
        <taxon>Hyphomicrobiales</taxon>
        <taxon>Reyranellaceae</taxon>
        <taxon>Reyranella</taxon>
    </lineage>
</organism>
<keyword evidence="3" id="KW-1185">Reference proteome</keyword>
<dbReference type="RefSeq" id="WP_230553977.1">
    <property type="nucleotide sequence ID" value="NZ_JAJISD010000015.1"/>
</dbReference>
<sequence length="368" mass="43034">MNDFNAQQLLAKIMGWSQDESVLKYVPILQLLADFKYDRYQRFAPGQHFIESLALWLRQFDMEDRKAALDFVVEKLVYFSDQELSHLVQISYPDIIADERMRIVAEELSVSRHLVGAITNHRRFAELQLKSLYLGLSDGARTNELRRASNNEISNEQIWHAYELADDKAEDMVVELEKSLNSRGYNSSRPRFNLVWLIDDFSGSGNTYIRYDAEKKDFKGKLKKIYDRLNRGDLVDSTNYEVFLLLYVATRQAIDHIEYWADRFTSERGYKPLHVRVLCPIERSDKLAPENYPSLQPILTKDQYCDQRVADKHFRIGGTDDARLGFAGCALPVILFHNTPNNSLYILWGPEWTEFRGLFPRVSRHREF</sequence>
<proteinExistence type="predicted"/>
<dbReference type="InterPro" id="IPR056920">
    <property type="entry name" value="PRTase-CE"/>
</dbReference>
<evidence type="ECO:0000259" key="1">
    <source>
        <dbReference type="Pfam" id="PF24390"/>
    </source>
</evidence>